<dbReference type="GO" id="GO:0010176">
    <property type="term" value="F:homogentisate phytyltransferase activity"/>
    <property type="evidence" value="ECO:0007669"/>
    <property type="project" value="UniProtKB-EC"/>
</dbReference>
<feature type="transmembrane region" description="Helical" evidence="8">
    <location>
        <begin position="265"/>
        <end position="285"/>
    </location>
</feature>
<keyword evidence="4 9" id="KW-0808">Transferase</keyword>
<dbReference type="EC" id="2.5.1.116" evidence="9"/>
<dbReference type="GO" id="GO:0016020">
    <property type="term" value="C:membrane"/>
    <property type="evidence" value="ECO:0007669"/>
    <property type="project" value="UniProtKB-SubCell"/>
</dbReference>
<evidence type="ECO:0000256" key="6">
    <source>
        <dbReference type="ARBA" id="ARBA00022989"/>
    </source>
</evidence>
<feature type="transmembrane region" description="Helical" evidence="8">
    <location>
        <begin position="132"/>
        <end position="154"/>
    </location>
</feature>
<keyword evidence="10" id="KW-1185">Reference proteome</keyword>
<evidence type="ECO:0000256" key="5">
    <source>
        <dbReference type="ARBA" id="ARBA00022692"/>
    </source>
</evidence>
<keyword evidence="5 8" id="KW-0812">Transmembrane</keyword>
<sequence>MLTFLRFARAHTIVGTTVSLLALYLMACRHLHTSDWSMFGLTLVSCLCANVYITGLNQLTDVEIDRINKPYLPLASGAYSITTGYGIVGLCLVLSLLTCFVYPPFLPATVIASLVIGTAYSVPPVRLKRFHFWAAFCIIVVRGLIVNLLLYLHFRWWLGDNPVIPTTVWLLTAAVFTFGIVIAWFKDLPDTEGDAAYGIRTLSLVKNRNWVYRIGALLLRATLVGVAYFAFREGFTGIWIGQLVLLGAFELIGRRLDLDQQTSIARFYQNIWLLFFAEYAIFAAFG</sequence>
<feature type="transmembrane region" description="Helical" evidence="8">
    <location>
        <begin position="166"/>
        <end position="185"/>
    </location>
</feature>
<dbReference type="GO" id="GO:0010356">
    <property type="term" value="F:homogentisate geranylgeranyltransferase activity"/>
    <property type="evidence" value="ECO:0007669"/>
    <property type="project" value="UniProtKB-EC"/>
</dbReference>
<keyword evidence="7 8" id="KW-0472">Membrane</keyword>
<dbReference type="EMBL" id="JACIFF010000001">
    <property type="protein sequence ID" value="MBB4078104.1"/>
    <property type="molecule type" value="Genomic_DNA"/>
</dbReference>
<dbReference type="AlphaFoldDB" id="A0A840DY08"/>
<evidence type="ECO:0000256" key="1">
    <source>
        <dbReference type="ARBA" id="ARBA00004141"/>
    </source>
</evidence>
<feature type="transmembrane region" description="Helical" evidence="8">
    <location>
        <begin position="38"/>
        <end position="59"/>
    </location>
</feature>
<feature type="transmembrane region" description="Helical" evidence="8">
    <location>
        <begin position="12"/>
        <end position="32"/>
    </location>
</feature>
<name>A0A840DY08_9BACT</name>
<dbReference type="Pfam" id="PF01040">
    <property type="entry name" value="UbiA"/>
    <property type="match status" value="1"/>
</dbReference>
<comment type="similarity">
    <text evidence="2">Belongs to the UbiA prenyltransferase family.</text>
</comment>
<dbReference type="PANTHER" id="PTHR43009">
    <property type="entry name" value="HOMOGENTISATE SOLANESYLTRANSFERASE, CHLOROPLASTIC"/>
    <property type="match status" value="1"/>
</dbReference>
<evidence type="ECO:0000256" key="8">
    <source>
        <dbReference type="SAM" id="Phobius"/>
    </source>
</evidence>
<dbReference type="NCBIfam" id="NF009525">
    <property type="entry name" value="PRK12887.1"/>
    <property type="match status" value="1"/>
</dbReference>
<evidence type="ECO:0000313" key="10">
    <source>
        <dbReference type="Proteomes" id="UP000576209"/>
    </source>
</evidence>
<dbReference type="Gene3D" id="1.10.357.140">
    <property type="entry name" value="UbiA prenyltransferase"/>
    <property type="match status" value="1"/>
</dbReference>
<dbReference type="InterPro" id="IPR044878">
    <property type="entry name" value="UbiA_sf"/>
</dbReference>
<dbReference type="InterPro" id="IPR000537">
    <property type="entry name" value="UbiA_prenyltransferase"/>
</dbReference>
<proteinExistence type="inferred from homology"/>
<dbReference type="PANTHER" id="PTHR43009:SF7">
    <property type="entry name" value="HOMOGENTISATE GERANYLGERANYLTRANSFERASE, CHLOROPLASTIC"/>
    <property type="match status" value="1"/>
</dbReference>
<evidence type="ECO:0000313" key="9">
    <source>
        <dbReference type="EMBL" id="MBB4078104.1"/>
    </source>
</evidence>
<feature type="transmembrane region" description="Helical" evidence="8">
    <location>
        <begin position="210"/>
        <end position="231"/>
    </location>
</feature>
<feature type="transmembrane region" description="Helical" evidence="8">
    <location>
        <begin position="71"/>
        <end position="95"/>
    </location>
</feature>
<keyword evidence="3" id="KW-1003">Cell membrane</keyword>
<feature type="transmembrane region" description="Helical" evidence="8">
    <location>
        <begin position="101"/>
        <end position="120"/>
    </location>
</feature>
<feature type="transmembrane region" description="Helical" evidence="8">
    <location>
        <begin position="237"/>
        <end position="253"/>
    </location>
</feature>
<evidence type="ECO:0000256" key="3">
    <source>
        <dbReference type="ARBA" id="ARBA00022475"/>
    </source>
</evidence>
<accession>A0A840DY08</accession>
<evidence type="ECO:0000256" key="4">
    <source>
        <dbReference type="ARBA" id="ARBA00022679"/>
    </source>
</evidence>
<dbReference type="RefSeq" id="WP_183494333.1">
    <property type="nucleotide sequence ID" value="NZ_JACIFF010000001.1"/>
</dbReference>
<evidence type="ECO:0000256" key="2">
    <source>
        <dbReference type="ARBA" id="ARBA00005985"/>
    </source>
</evidence>
<reference evidence="9 10" key="1">
    <citation type="submission" date="2020-08" db="EMBL/GenBank/DDBJ databases">
        <title>Genomic Encyclopedia of Type Strains, Phase IV (KMG-IV): sequencing the most valuable type-strain genomes for metagenomic binning, comparative biology and taxonomic classification.</title>
        <authorList>
            <person name="Goeker M."/>
        </authorList>
    </citation>
    <scope>NUCLEOTIDE SEQUENCE [LARGE SCALE GENOMIC DNA]</scope>
    <source>
        <strain evidence="9 10">DSM 105137</strain>
    </source>
</reference>
<evidence type="ECO:0000256" key="7">
    <source>
        <dbReference type="ARBA" id="ARBA00023136"/>
    </source>
</evidence>
<organism evidence="9 10">
    <name type="scientific">Neolewinella aquimaris</name>
    <dbReference type="NCBI Taxonomy" id="1835722"/>
    <lineage>
        <taxon>Bacteria</taxon>
        <taxon>Pseudomonadati</taxon>
        <taxon>Bacteroidota</taxon>
        <taxon>Saprospiria</taxon>
        <taxon>Saprospirales</taxon>
        <taxon>Lewinellaceae</taxon>
        <taxon>Neolewinella</taxon>
    </lineage>
</organism>
<comment type="caution">
    <text evidence="9">The sequence shown here is derived from an EMBL/GenBank/DDBJ whole genome shotgun (WGS) entry which is preliminary data.</text>
</comment>
<gene>
    <name evidence="9" type="ORF">GGR28_000705</name>
</gene>
<comment type="subcellular location">
    <subcellularLocation>
        <location evidence="1">Membrane</location>
        <topology evidence="1">Multi-pass membrane protein</topology>
    </subcellularLocation>
</comment>
<dbReference type="Proteomes" id="UP000576209">
    <property type="component" value="Unassembled WGS sequence"/>
</dbReference>
<dbReference type="EC" id="2.5.1.115" evidence="9"/>
<keyword evidence="6 8" id="KW-1133">Transmembrane helix</keyword>
<protein>
    <submittedName>
        <fullName evidence="9">Homogentisate phytyltransferase/homogentisate geranylgeranyltransferase</fullName>
        <ecNumber evidence="9">2.5.1.115</ecNumber>
        <ecNumber evidence="9">2.5.1.116</ecNumber>
    </submittedName>
</protein>